<accession>E9HB18</accession>
<dbReference type="PhylomeDB" id="E9HB18"/>
<proteinExistence type="predicted"/>
<reference evidence="2 3" key="1">
    <citation type="journal article" date="2011" name="Science">
        <title>The ecoresponsive genome of Daphnia pulex.</title>
        <authorList>
            <person name="Colbourne J.K."/>
            <person name="Pfrender M.E."/>
            <person name="Gilbert D."/>
            <person name="Thomas W.K."/>
            <person name="Tucker A."/>
            <person name="Oakley T.H."/>
            <person name="Tokishita S."/>
            <person name="Aerts A."/>
            <person name="Arnold G.J."/>
            <person name="Basu M.K."/>
            <person name="Bauer D.J."/>
            <person name="Caceres C.E."/>
            <person name="Carmel L."/>
            <person name="Casola C."/>
            <person name="Choi J.H."/>
            <person name="Detter J.C."/>
            <person name="Dong Q."/>
            <person name="Dusheyko S."/>
            <person name="Eads B.D."/>
            <person name="Frohlich T."/>
            <person name="Geiler-Samerotte K.A."/>
            <person name="Gerlach D."/>
            <person name="Hatcher P."/>
            <person name="Jogdeo S."/>
            <person name="Krijgsveld J."/>
            <person name="Kriventseva E.V."/>
            <person name="Kultz D."/>
            <person name="Laforsch C."/>
            <person name="Lindquist E."/>
            <person name="Lopez J."/>
            <person name="Manak J.R."/>
            <person name="Muller J."/>
            <person name="Pangilinan J."/>
            <person name="Patwardhan R.P."/>
            <person name="Pitluck S."/>
            <person name="Pritham E.J."/>
            <person name="Rechtsteiner A."/>
            <person name="Rho M."/>
            <person name="Rogozin I.B."/>
            <person name="Sakarya O."/>
            <person name="Salamov A."/>
            <person name="Schaack S."/>
            <person name="Shapiro H."/>
            <person name="Shiga Y."/>
            <person name="Skalitzky C."/>
            <person name="Smith Z."/>
            <person name="Souvorov A."/>
            <person name="Sung W."/>
            <person name="Tang Z."/>
            <person name="Tsuchiya D."/>
            <person name="Tu H."/>
            <person name="Vos H."/>
            <person name="Wang M."/>
            <person name="Wolf Y.I."/>
            <person name="Yamagata H."/>
            <person name="Yamada T."/>
            <person name="Ye Y."/>
            <person name="Shaw J.R."/>
            <person name="Andrews J."/>
            <person name="Crease T.J."/>
            <person name="Tang H."/>
            <person name="Lucas S.M."/>
            <person name="Robertson H.M."/>
            <person name="Bork P."/>
            <person name="Koonin E.V."/>
            <person name="Zdobnov E.M."/>
            <person name="Grigoriev I.V."/>
            <person name="Lynch M."/>
            <person name="Boore J.L."/>
        </authorList>
    </citation>
    <scope>NUCLEOTIDE SEQUENCE [LARGE SCALE GENOMIC DNA]</scope>
</reference>
<name>E9HB18_DAPPU</name>
<dbReference type="PANTHER" id="PTHR46670">
    <property type="entry name" value="ENDO/EXONUCLEASE/PHOSPHATASE DOMAIN-CONTAINING PROTEIN"/>
    <property type="match status" value="1"/>
</dbReference>
<sequence length="392" mass="45099">MTIVYSRYRRLRLRCLLTRLRTSRSRKHRRRVGTRFCLINTGSVVNKLESFTTIFSDHSPDVVALTETWLTHDNGDQILSTMVPGGFSFIQVPRPSSRCGGGVAVVYKSTIAATLVADSQAYDSFEHMDVRLKFGTRTLRLLVVYRPPVFGRDTLSYPLRRADCRLLAISIFTLMMNTTSMVVRSCLSSTHVVCNRTLLGPTHERSATHKRHTLDRVLSRQRNHLVSKVCVGPRVISDHHPVLCALDLHPPRWLTTKLLTCSLKSIDWDKFATAIANLPLRSAPSDNLDELVEQYNNGLRAVLDLHAPVRTRTVTLRPVNRWMTTEIFYFKTKLRHFERCWRSQQLAIDFEIFQTHLLTYSEMIKAARNLFFPTEVRQCRGDMRALIVSSRR</sequence>
<organism evidence="2 3">
    <name type="scientific">Daphnia pulex</name>
    <name type="common">Water flea</name>
    <dbReference type="NCBI Taxonomy" id="6669"/>
    <lineage>
        <taxon>Eukaryota</taxon>
        <taxon>Metazoa</taxon>
        <taxon>Ecdysozoa</taxon>
        <taxon>Arthropoda</taxon>
        <taxon>Crustacea</taxon>
        <taxon>Branchiopoda</taxon>
        <taxon>Diplostraca</taxon>
        <taxon>Cladocera</taxon>
        <taxon>Anomopoda</taxon>
        <taxon>Daphniidae</taxon>
        <taxon>Daphnia</taxon>
    </lineage>
</organism>
<dbReference type="EMBL" id="GL732614">
    <property type="protein sequence ID" value="EFX71046.1"/>
    <property type="molecule type" value="Genomic_DNA"/>
</dbReference>
<dbReference type="AlphaFoldDB" id="E9HB18"/>
<dbReference type="Gene3D" id="3.60.10.10">
    <property type="entry name" value="Endonuclease/exonuclease/phosphatase"/>
    <property type="match status" value="1"/>
</dbReference>
<evidence type="ECO:0000313" key="2">
    <source>
        <dbReference type="EMBL" id="EFX71046.1"/>
    </source>
</evidence>
<dbReference type="STRING" id="6669.E9HB18"/>
<dbReference type="Proteomes" id="UP000000305">
    <property type="component" value="Unassembled WGS sequence"/>
</dbReference>
<keyword evidence="3" id="KW-1185">Reference proteome</keyword>
<dbReference type="HOGENOM" id="CLU_000680_39_4_1"/>
<dbReference type="OrthoDB" id="6381896at2759"/>
<dbReference type="OMA" id="FERCWRS"/>
<evidence type="ECO:0000313" key="3">
    <source>
        <dbReference type="Proteomes" id="UP000000305"/>
    </source>
</evidence>
<evidence type="ECO:0000259" key="1">
    <source>
        <dbReference type="Pfam" id="PF03372"/>
    </source>
</evidence>
<dbReference type="InParanoid" id="E9HB18"/>
<protein>
    <recommendedName>
        <fullName evidence="1">Endonuclease/exonuclease/phosphatase domain-containing protein</fullName>
    </recommendedName>
</protein>
<dbReference type="GO" id="GO:0003824">
    <property type="term" value="F:catalytic activity"/>
    <property type="evidence" value="ECO:0007669"/>
    <property type="project" value="InterPro"/>
</dbReference>
<dbReference type="PANTHER" id="PTHR46670:SF3">
    <property type="entry name" value="ENDONUCLEASE_EXONUCLEASE_PHOSPHATASE DOMAIN-CONTAINING PROTEIN"/>
    <property type="match status" value="1"/>
</dbReference>
<feature type="domain" description="Endonuclease/exonuclease/phosphatase" evidence="1">
    <location>
        <begin position="45"/>
        <end position="239"/>
    </location>
</feature>
<dbReference type="SUPFAM" id="SSF56219">
    <property type="entry name" value="DNase I-like"/>
    <property type="match status" value="1"/>
</dbReference>
<dbReference type="Pfam" id="PF03372">
    <property type="entry name" value="Exo_endo_phos"/>
    <property type="match status" value="1"/>
</dbReference>
<dbReference type="KEGG" id="dpx:DAPPUDRAFT_112151"/>
<dbReference type="InterPro" id="IPR005135">
    <property type="entry name" value="Endo/exonuclease/phosphatase"/>
</dbReference>
<gene>
    <name evidence="2" type="ORF">DAPPUDRAFT_112151</name>
</gene>
<dbReference type="InterPro" id="IPR036691">
    <property type="entry name" value="Endo/exonu/phosph_ase_sf"/>
</dbReference>